<evidence type="ECO:0000256" key="6">
    <source>
        <dbReference type="ARBA" id="ARBA00022840"/>
    </source>
</evidence>
<evidence type="ECO:0000259" key="10">
    <source>
        <dbReference type="SMART" id="SM00382"/>
    </source>
</evidence>
<evidence type="ECO:0000256" key="4">
    <source>
        <dbReference type="ARBA" id="ARBA00022490"/>
    </source>
</evidence>
<keyword evidence="7" id="KW-0647">Proteasome</keyword>
<dbReference type="GO" id="GO:0000502">
    <property type="term" value="C:proteasome complex"/>
    <property type="evidence" value="ECO:0007669"/>
    <property type="project" value="UniProtKB-KW"/>
</dbReference>
<dbReference type="GO" id="GO:0005737">
    <property type="term" value="C:cytoplasm"/>
    <property type="evidence" value="ECO:0007669"/>
    <property type="project" value="UniProtKB-SubCell"/>
</dbReference>
<keyword evidence="4" id="KW-0963">Cytoplasm</keyword>
<dbReference type="SMART" id="SM00382">
    <property type="entry name" value="AAA"/>
    <property type="match status" value="1"/>
</dbReference>
<evidence type="ECO:0000256" key="1">
    <source>
        <dbReference type="ARBA" id="ARBA00004123"/>
    </source>
</evidence>
<dbReference type="InterPro" id="IPR012340">
    <property type="entry name" value="NA-bd_OB-fold"/>
</dbReference>
<accession>A0AAD4N5T2</accession>
<keyword evidence="12" id="KW-1185">Reference proteome</keyword>
<evidence type="ECO:0000256" key="3">
    <source>
        <dbReference type="ARBA" id="ARBA00006914"/>
    </source>
</evidence>
<dbReference type="FunFam" id="1.10.8.60:FF:000018">
    <property type="entry name" value="26S protease regulatory subunit 6B"/>
    <property type="match status" value="1"/>
</dbReference>
<evidence type="ECO:0000256" key="2">
    <source>
        <dbReference type="ARBA" id="ARBA00004496"/>
    </source>
</evidence>
<dbReference type="GO" id="GO:0005524">
    <property type="term" value="F:ATP binding"/>
    <property type="evidence" value="ECO:0007669"/>
    <property type="project" value="UniProtKB-KW"/>
</dbReference>
<dbReference type="InterPro" id="IPR041569">
    <property type="entry name" value="AAA_lid_3"/>
</dbReference>
<dbReference type="Gene3D" id="3.40.50.300">
    <property type="entry name" value="P-loop containing nucleotide triphosphate hydrolases"/>
    <property type="match status" value="1"/>
</dbReference>
<reference evidence="11" key="1">
    <citation type="submission" date="2022-01" db="EMBL/GenBank/DDBJ databases">
        <title>Genome Sequence Resource for Two Populations of Ditylenchus destructor, the Migratory Endoparasitic Phytonematode.</title>
        <authorList>
            <person name="Zhang H."/>
            <person name="Lin R."/>
            <person name="Xie B."/>
        </authorList>
    </citation>
    <scope>NUCLEOTIDE SEQUENCE</scope>
    <source>
        <strain evidence="11">BazhouSP</strain>
    </source>
</reference>
<gene>
    <name evidence="11" type="ORF">DdX_08089</name>
</gene>
<dbReference type="PANTHER" id="PTHR23073">
    <property type="entry name" value="26S PROTEASOME REGULATORY SUBUNIT"/>
    <property type="match status" value="1"/>
</dbReference>
<keyword evidence="8" id="KW-0539">Nucleus</keyword>
<evidence type="ECO:0000256" key="7">
    <source>
        <dbReference type="ARBA" id="ARBA00022942"/>
    </source>
</evidence>
<dbReference type="Proteomes" id="UP001201812">
    <property type="component" value="Unassembled WGS sequence"/>
</dbReference>
<keyword evidence="5 9" id="KW-0547">Nucleotide-binding</keyword>
<dbReference type="CDD" id="cd19502">
    <property type="entry name" value="RecA-like_PAN_like"/>
    <property type="match status" value="1"/>
</dbReference>
<name>A0AAD4N5T2_9BILA</name>
<comment type="caution">
    <text evidence="11">The sequence shown here is derived from an EMBL/GenBank/DDBJ whole genome shotgun (WGS) entry which is preliminary data.</text>
</comment>
<dbReference type="GO" id="GO:0016887">
    <property type="term" value="F:ATP hydrolysis activity"/>
    <property type="evidence" value="ECO:0007669"/>
    <property type="project" value="InterPro"/>
</dbReference>
<dbReference type="AlphaFoldDB" id="A0AAD4N5T2"/>
<comment type="subcellular location">
    <subcellularLocation>
        <location evidence="2">Cytoplasm</location>
    </subcellularLocation>
    <subcellularLocation>
        <location evidence="1">Nucleus</location>
    </subcellularLocation>
</comment>
<sequence length="526" mass="59765">MDLMVKPSNLDEDEYLKILEQKIEHTDVLQDYLKCSTRDLKKELVYSQEEIKKIQSVPLIVGQYLESVGQDNAIVGSTTGSNYYVRVLSILDREWLKVGTSIALHKYSNAIVDILPPECDSSIKMLRPDEKPNVSYSDIGGLETQKEEVREAIELPLTHADLYKHIGIEPPRGVLLYGSPGCGKTLLARAVACHTSATFFRVVASEFVQKYLGEGPRMVRDLFRMAKEYSPSIIFIDEIDAIATKRFDAQHGADREVQRILMELLNQMDGFDQNVNVKVIMATNRHDTLDPALLRPGRLDRKIEFPLPDRRQKRQIFSTVTSKMSLSDEVDLEEYVARPDKISAADISSICQESGMLAVRENRYMILSKDFEKAYKIVTKKGTDDFDFYKDAETEFDKFFWARLIESYDSSKFATIPGFVCNYIAQRNSEGQRSEAFPGVNDHHFQIHIIILAAFFFEKTSAVVQLTEFFGFGAEYDNYVLPSGDTISSARIYFPTPLYFCGKLRDFATVHVDGYISFVSGSIAPF</sequence>
<feature type="domain" description="AAA+ ATPase" evidence="10">
    <location>
        <begin position="170"/>
        <end position="309"/>
    </location>
</feature>
<dbReference type="PROSITE" id="PS00674">
    <property type="entry name" value="AAA"/>
    <property type="match status" value="1"/>
</dbReference>
<dbReference type="EMBL" id="JAKKPZ010000011">
    <property type="protein sequence ID" value="KAI1715759.1"/>
    <property type="molecule type" value="Genomic_DNA"/>
</dbReference>
<evidence type="ECO:0000256" key="5">
    <source>
        <dbReference type="ARBA" id="ARBA00022741"/>
    </source>
</evidence>
<dbReference type="InterPro" id="IPR027417">
    <property type="entry name" value="P-loop_NTPase"/>
</dbReference>
<dbReference type="Gene3D" id="2.40.50.140">
    <property type="entry name" value="Nucleic acid-binding proteins"/>
    <property type="match status" value="1"/>
</dbReference>
<dbReference type="InterPro" id="IPR050221">
    <property type="entry name" value="26S_Proteasome_ATPase"/>
</dbReference>
<keyword evidence="6 9" id="KW-0067">ATP-binding</keyword>
<dbReference type="Pfam" id="PF00004">
    <property type="entry name" value="AAA"/>
    <property type="match status" value="1"/>
</dbReference>
<evidence type="ECO:0000256" key="8">
    <source>
        <dbReference type="ARBA" id="ARBA00023242"/>
    </source>
</evidence>
<dbReference type="Pfam" id="PF17862">
    <property type="entry name" value="AAA_lid_3"/>
    <property type="match status" value="1"/>
</dbReference>
<dbReference type="SUPFAM" id="SSF52540">
    <property type="entry name" value="P-loop containing nucleoside triphosphate hydrolases"/>
    <property type="match status" value="1"/>
</dbReference>
<evidence type="ECO:0000256" key="9">
    <source>
        <dbReference type="RuleBase" id="RU003651"/>
    </source>
</evidence>
<dbReference type="Gene3D" id="1.10.8.60">
    <property type="match status" value="1"/>
</dbReference>
<dbReference type="Pfam" id="PF16450">
    <property type="entry name" value="Prot_ATP_ID_OB_C"/>
    <property type="match status" value="1"/>
</dbReference>
<evidence type="ECO:0000313" key="12">
    <source>
        <dbReference type="Proteomes" id="UP001201812"/>
    </source>
</evidence>
<proteinExistence type="inferred from homology"/>
<organism evidence="11 12">
    <name type="scientific">Ditylenchus destructor</name>
    <dbReference type="NCBI Taxonomy" id="166010"/>
    <lineage>
        <taxon>Eukaryota</taxon>
        <taxon>Metazoa</taxon>
        <taxon>Ecdysozoa</taxon>
        <taxon>Nematoda</taxon>
        <taxon>Chromadorea</taxon>
        <taxon>Rhabditida</taxon>
        <taxon>Tylenchina</taxon>
        <taxon>Tylenchomorpha</taxon>
        <taxon>Sphaerularioidea</taxon>
        <taxon>Anguinidae</taxon>
        <taxon>Anguininae</taxon>
        <taxon>Ditylenchus</taxon>
    </lineage>
</organism>
<dbReference type="InterPro" id="IPR032501">
    <property type="entry name" value="Prot_ATP_ID_OB_2nd"/>
</dbReference>
<dbReference type="GO" id="GO:0005634">
    <property type="term" value="C:nucleus"/>
    <property type="evidence" value="ECO:0007669"/>
    <property type="project" value="UniProtKB-SubCell"/>
</dbReference>
<evidence type="ECO:0000313" key="11">
    <source>
        <dbReference type="EMBL" id="KAI1715759.1"/>
    </source>
</evidence>
<dbReference type="FunFam" id="3.40.50.300:FF:000033">
    <property type="entry name" value="26S protease regulatory subunit 6B"/>
    <property type="match status" value="1"/>
</dbReference>
<dbReference type="InterPro" id="IPR003593">
    <property type="entry name" value="AAA+_ATPase"/>
</dbReference>
<dbReference type="InterPro" id="IPR003960">
    <property type="entry name" value="ATPase_AAA_CS"/>
</dbReference>
<protein>
    <submittedName>
        <fullName evidence="11">ATPase family associated with various cellular activities (AAA) domain-containing protein</fullName>
    </submittedName>
</protein>
<dbReference type="InterPro" id="IPR003959">
    <property type="entry name" value="ATPase_AAA_core"/>
</dbReference>
<comment type="similarity">
    <text evidence="3 9">Belongs to the AAA ATPase family.</text>
</comment>